<dbReference type="Proteomes" id="UP000663828">
    <property type="component" value="Unassembled WGS sequence"/>
</dbReference>
<organism evidence="2 3">
    <name type="scientific">Adineta ricciae</name>
    <name type="common">Rotifer</name>
    <dbReference type="NCBI Taxonomy" id="249248"/>
    <lineage>
        <taxon>Eukaryota</taxon>
        <taxon>Metazoa</taxon>
        <taxon>Spiralia</taxon>
        <taxon>Gnathifera</taxon>
        <taxon>Rotifera</taxon>
        <taxon>Eurotatoria</taxon>
        <taxon>Bdelloidea</taxon>
        <taxon>Adinetida</taxon>
        <taxon>Adinetidae</taxon>
        <taxon>Adineta</taxon>
    </lineage>
</organism>
<gene>
    <name evidence="2" type="ORF">XAT740_LOCUS56710</name>
</gene>
<dbReference type="EMBL" id="CAJNOR010011293">
    <property type="protein sequence ID" value="CAF1660248.1"/>
    <property type="molecule type" value="Genomic_DNA"/>
</dbReference>
<comment type="caution">
    <text evidence="2">The sequence shown here is derived from an EMBL/GenBank/DDBJ whole genome shotgun (WGS) entry which is preliminary data.</text>
</comment>
<accession>A0A816FDT4</accession>
<proteinExistence type="predicted"/>
<evidence type="ECO:0000313" key="2">
    <source>
        <dbReference type="EMBL" id="CAF1660248.1"/>
    </source>
</evidence>
<dbReference type="AlphaFoldDB" id="A0A816FDT4"/>
<evidence type="ECO:0000313" key="3">
    <source>
        <dbReference type="Proteomes" id="UP000663828"/>
    </source>
</evidence>
<evidence type="ECO:0000256" key="1">
    <source>
        <dbReference type="SAM" id="Phobius"/>
    </source>
</evidence>
<protein>
    <submittedName>
        <fullName evidence="2">Uncharacterized protein</fullName>
    </submittedName>
</protein>
<feature type="transmembrane region" description="Helical" evidence="1">
    <location>
        <begin position="29"/>
        <end position="46"/>
    </location>
</feature>
<keyword evidence="1" id="KW-0472">Membrane</keyword>
<feature type="non-terminal residue" evidence="2">
    <location>
        <position position="1"/>
    </location>
</feature>
<keyword evidence="1" id="KW-1133">Transmembrane helix</keyword>
<sequence>MQESSPSTAPQTLPLFNQQGVIKSYASDLFTLFSVIISVALADQCYHRSARFRHRNMYLIRVDHLPLDRSVVSVLVGLKAGAGPIGPGSFKRIFGYRLGSPELTRAPSHGSSRHCGAV</sequence>
<keyword evidence="3" id="KW-1185">Reference proteome</keyword>
<keyword evidence="1" id="KW-0812">Transmembrane</keyword>
<reference evidence="2" key="1">
    <citation type="submission" date="2021-02" db="EMBL/GenBank/DDBJ databases">
        <authorList>
            <person name="Nowell W R."/>
        </authorList>
    </citation>
    <scope>NUCLEOTIDE SEQUENCE</scope>
</reference>
<name>A0A816FDT4_ADIRI</name>